<evidence type="ECO:0000256" key="1">
    <source>
        <dbReference type="SAM" id="MobiDB-lite"/>
    </source>
</evidence>
<feature type="region of interest" description="Disordered" evidence="1">
    <location>
        <begin position="18"/>
        <end position="45"/>
    </location>
</feature>
<dbReference type="Proteomes" id="UP000314294">
    <property type="component" value="Unassembled WGS sequence"/>
</dbReference>
<gene>
    <name evidence="2" type="ORF">EYF80_031067</name>
</gene>
<organism evidence="2 3">
    <name type="scientific">Liparis tanakae</name>
    <name type="common">Tanaka's snailfish</name>
    <dbReference type="NCBI Taxonomy" id="230148"/>
    <lineage>
        <taxon>Eukaryota</taxon>
        <taxon>Metazoa</taxon>
        <taxon>Chordata</taxon>
        <taxon>Craniata</taxon>
        <taxon>Vertebrata</taxon>
        <taxon>Euteleostomi</taxon>
        <taxon>Actinopterygii</taxon>
        <taxon>Neopterygii</taxon>
        <taxon>Teleostei</taxon>
        <taxon>Neoteleostei</taxon>
        <taxon>Acanthomorphata</taxon>
        <taxon>Eupercaria</taxon>
        <taxon>Perciformes</taxon>
        <taxon>Cottioidei</taxon>
        <taxon>Cottales</taxon>
        <taxon>Liparidae</taxon>
        <taxon>Liparis</taxon>
    </lineage>
</organism>
<feature type="region of interest" description="Disordered" evidence="1">
    <location>
        <begin position="76"/>
        <end position="102"/>
    </location>
</feature>
<proteinExistence type="predicted"/>
<comment type="caution">
    <text evidence="2">The sequence shown here is derived from an EMBL/GenBank/DDBJ whole genome shotgun (WGS) entry which is preliminary data.</text>
</comment>
<name>A0A4Z2H1H1_9TELE</name>
<dbReference type="EMBL" id="SRLO01000372">
    <property type="protein sequence ID" value="TNN58742.1"/>
    <property type="molecule type" value="Genomic_DNA"/>
</dbReference>
<protein>
    <submittedName>
        <fullName evidence="2">Uncharacterized protein</fullName>
    </submittedName>
</protein>
<accession>A0A4Z2H1H1</accession>
<evidence type="ECO:0000313" key="2">
    <source>
        <dbReference type="EMBL" id="TNN58742.1"/>
    </source>
</evidence>
<evidence type="ECO:0000313" key="3">
    <source>
        <dbReference type="Proteomes" id="UP000314294"/>
    </source>
</evidence>
<reference evidence="2 3" key="1">
    <citation type="submission" date="2019-03" db="EMBL/GenBank/DDBJ databases">
        <title>First draft genome of Liparis tanakae, snailfish: a comprehensive survey of snailfish specific genes.</title>
        <authorList>
            <person name="Kim W."/>
            <person name="Song I."/>
            <person name="Jeong J.-H."/>
            <person name="Kim D."/>
            <person name="Kim S."/>
            <person name="Ryu S."/>
            <person name="Song J.Y."/>
            <person name="Lee S.K."/>
        </authorList>
    </citation>
    <scope>NUCLEOTIDE SEQUENCE [LARGE SCALE GENOMIC DNA]</scope>
    <source>
        <tissue evidence="2">Muscle</tissue>
    </source>
</reference>
<keyword evidence="3" id="KW-1185">Reference proteome</keyword>
<sequence>MERDVCKGEFVAYLNPRPDRQNGCERGGAGGLRQARRSLGPRGAVRAKLACPSQMDITRARDAKLRCRGGVGAMREEEEEKKKKRKGVRFRGFISNNGPLPA</sequence>
<dbReference type="AlphaFoldDB" id="A0A4Z2H1H1"/>